<keyword evidence="2" id="KW-1185">Reference proteome</keyword>
<name>A0ABU9N408_9FLAO</name>
<sequence>MKPCKHTEDGYCLRPENDYCTSDECKGCNHADTSTVVIEVVANCEKTAIQCDYCGKILTEPKTDCR</sequence>
<evidence type="ECO:0000313" key="2">
    <source>
        <dbReference type="Proteomes" id="UP001460072"/>
    </source>
</evidence>
<gene>
    <name evidence="1" type="ORF">WFZ85_07480</name>
</gene>
<organism evidence="1 2">
    <name type="scientific">Flavobacterium aureirubrum</name>
    <dbReference type="NCBI Taxonomy" id="3133147"/>
    <lineage>
        <taxon>Bacteria</taxon>
        <taxon>Pseudomonadati</taxon>
        <taxon>Bacteroidota</taxon>
        <taxon>Flavobacteriia</taxon>
        <taxon>Flavobacteriales</taxon>
        <taxon>Flavobacteriaceae</taxon>
        <taxon>Flavobacterium</taxon>
    </lineage>
</organism>
<comment type="caution">
    <text evidence="1">The sequence shown here is derived from an EMBL/GenBank/DDBJ whole genome shotgun (WGS) entry which is preliminary data.</text>
</comment>
<dbReference type="RefSeq" id="WP_342695662.1">
    <property type="nucleotide sequence ID" value="NZ_JBCGDO010000007.1"/>
</dbReference>
<dbReference type="Proteomes" id="UP001460072">
    <property type="component" value="Unassembled WGS sequence"/>
</dbReference>
<accession>A0ABU9N408</accession>
<protein>
    <submittedName>
        <fullName evidence="1">Uncharacterized protein</fullName>
    </submittedName>
</protein>
<dbReference type="EMBL" id="JBCGDO010000007">
    <property type="protein sequence ID" value="MEM0542454.1"/>
    <property type="molecule type" value="Genomic_DNA"/>
</dbReference>
<reference evidence="1 2" key="1">
    <citation type="submission" date="2024-03" db="EMBL/GenBank/DDBJ databases">
        <title>Two novel species of the genus Flavobacterium exhibiting potentially degradation of complex polysaccharides.</title>
        <authorList>
            <person name="Lian X."/>
        </authorList>
    </citation>
    <scope>NUCLEOTIDE SEQUENCE [LARGE SCALE GENOMIC DNA]</scope>
    <source>
        <strain evidence="2">j3</strain>
    </source>
</reference>
<evidence type="ECO:0000313" key="1">
    <source>
        <dbReference type="EMBL" id="MEM0542454.1"/>
    </source>
</evidence>
<proteinExistence type="predicted"/>